<accession>A0ABW1IJA7</accession>
<sequence>MNKTLPFIMVLIISLSIGYKVWNADKVTADHREPALELISHIQSMTQEPYTYTLKQSGYTEEKLLVNADELKEIYSSLVLPMNCSQEEKTSERRIQCSSSDALLKMIITERMAEDGLYYLARLEGILSTVSMKQLQQWTKAVQNVFHTDATGYGWNVLVEADESLHTPHNAYDLMRVLDGLNAKQVDTYTDQAMEITSYYAEELATDHAKDFYANLQLIEHENTYENEKRVILTYPMISSEF</sequence>
<dbReference type="Proteomes" id="UP001596250">
    <property type="component" value="Unassembled WGS sequence"/>
</dbReference>
<evidence type="ECO:0000313" key="2">
    <source>
        <dbReference type="Proteomes" id="UP001596250"/>
    </source>
</evidence>
<protein>
    <submittedName>
        <fullName evidence="1">Uncharacterized protein</fullName>
    </submittedName>
</protein>
<dbReference type="EMBL" id="JBHSQV010000007">
    <property type="protein sequence ID" value="MFC5985119.1"/>
    <property type="molecule type" value="Genomic_DNA"/>
</dbReference>
<comment type="caution">
    <text evidence="1">The sequence shown here is derived from an EMBL/GenBank/DDBJ whole genome shotgun (WGS) entry which is preliminary data.</text>
</comment>
<gene>
    <name evidence="1" type="ORF">ACFPXP_01340</name>
</gene>
<dbReference type="Gene3D" id="3.30.360.40">
    <property type="entry name" value="YwmB-like"/>
    <property type="match status" value="1"/>
</dbReference>
<reference evidence="2" key="1">
    <citation type="journal article" date="2019" name="Int. J. Syst. Evol. Microbiol.">
        <title>The Global Catalogue of Microorganisms (GCM) 10K type strain sequencing project: providing services to taxonomists for standard genome sequencing and annotation.</title>
        <authorList>
            <consortium name="The Broad Institute Genomics Platform"/>
            <consortium name="The Broad Institute Genome Sequencing Center for Infectious Disease"/>
            <person name="Wu L."/>
            <person name="Ma J."/>
        </authorList>
    </citation>
    <scope>NUCLEOTIDE SEQUENCE [LARGE SCALE GENOMIC DNA]</scope>
    <source>
        <strain evidence="2">CCM 8749</strain>
    </source>
</reference>
<organism evidence="1 2">
    <name type="scientific">Marinicrinis lubricantis</name>
    <dbReference type="NCBI Taxonomy" id="2086470"/>
    <lineage>
        <taxon>Bacteria</taxon>
        <taxon>Bacillati</taxon>
        <taxon>Bacillota</taxon>
        <taxon>Bacilli</taxon>
        <taxon>Bacillales</taxon>
        <taxon>Paenibacillaceae</taxon>
    </lineage>
</organism>
<name>A0ABW1IJA7_9BACL</name>
<proteinExistence type="predicted"/>
<keyword evidence="2" id="KW-1185">Reference proteome</keyword>
<evidence type="ECO:0000313" key="1">
    <source>
        <dbReference type="EMBL" id="MFC5985119.1"/>
    </source>
</evidence>
<dbReference type="RefSeq" id="WP_379891647.1">
    <property type="nucleotide sequence ID" value="NZ_CBCSCT010000074.1"/>
</dbReference>